<evidence type="ECO:0000256" key="1">
    <source>
        <dbReference type="SAM" id="MobiDB-lite"/>
    </source>
</evidence>
<dbReference type="AlphaFoldDB" id="A0A9X0DLC2"/>
<dbReference type="EMBL" id="JAPEIS010000006">
    <property type="protein sequence ID" value="KAJ8065822.1"/>
    <property type="molecule type" value="Genomic_DNA"/>
</dbReference>
<name>A0A9X0DLC2_9HELO</name>
<organism evidence="2 3">
    <name type="scientific">Sclerotinia nivalis</name>
    <dbReference type="NCBI Taxonomy" id="352851"/>
    <lineage>
        <taxon>Eukaryota</taxon>
        <taxon>Fungi</taxon>
        <taxon>Dikarya</taxon>
        <taxon>Ascomycota</taxon>
        <taxon>Pezizomycotina</taxon>
        <taxon>Leotiomycetes</taxon>
        <taxon>Helotiales</taxon>
        <taxon>Sclerotiniaceae</taxon>
        <taxon>Sclerotinia</taxon>
    </lineage>
</organism>
<reference evidence="2" key="1">
    <citation type="submission" date="2022-11" db="EMBL/GenBank/DDBJ databases">
        <title>Genome Resource of Sclerotinia nivalis Strain SnTB1, a Plant Pathogen Isolated from American Ginseng.</title>
        <authorList>
            <person name="Fan S."/>
        </authorList>
    </citation>
    <scope>NUCLEOTIDE SEQUENCE</scope>
    <source>
        <strain evidence="2">SnTB1</strain>
    </source>
</reference>
<keyword evidence="3" id="KW-1185">Reference proteome</keyword>
<evidence type="ECO:0000313" key="2">
    <source>
        <dbReference type="EMBL" id="KAJ8065822.1"/>
    </source>
</evidence>
<proteinExistence type="predicted"/>
<feature type="compositionally biased region" description="Low complexity" evidence="1">
    <location>
        <begin position="154"/>
        <end position="172"/>
    </location>
</feature>
<comment type="caution">
    <text evidence="2">The sequence shown here is derived from an EMBL/GenBank/DDBJ whole genome shotgun (WGS) entry which is preliminary data.</text>
</comment>
<gene>
    <name evidence="2" type="ORF">OCU04_006485</name>
</gene>
<evidence type="ECO:0000313" key="3">
    <source>
        <dbReference type="Proteomes" id="UP001152300"/>
    </source>
</evidence>
<dbReference type="Proteomes" id="UP001152300">
    <property type="component" value="Unassembled WGS sequence"/>
</dbReference>
<sequence>MSYYYPYPYPIYPSSHYIPIPIIPLHAPTTVTTISTPLIQQTPGWNPVHGHDSGPAPPGLGNRVVGLATGLAVSIGGPIVGAASLHVGAHTVGLCTNCGNGGVNANASTGTIAPATSSAPDLASGAQPGSQPGTQPQPSSSSPKPKSKSILKATPSTTSNPSSSSSSPTKSNLDPPLNILTHANTNANANANGNSGSSS</sequence>
<feature type="compositionally biased region" description="Low complexity" evidence="1">
    <location>
        <begin position="183"/>
        <end position="199"/>
    </location>
</feature>
<accession>A0A9X0DLC2</accession>
<feature type="region of interest" description="Disordered" evidence="1">
    <location>
        <begin position="112"/>
        <end position="199"/>
    </location>
</feature>
<dbReference type="OrthoDB" id="3562376at2759"/>
<feature type="compositionally biased region" description="Low complexity" evidence="1">
    <location>
        <begin position="124"/>
        <end position="144"/>
    </location>
</feature>
<protein>
    <submittedName>
        <fullName evidence="2">Uncharacterized protein</fullName>
    </submittedName>
</protein>